<evidence type="ECO:0000256" key="4">
    <source>
        <dbReference type="ARBA" id="ARBA00022801"/>
    </source>
</evidence>
<keyword evidence="10" id="KW-0511">Multifunctional enzyme</keyword>
<evidence type="ECO:0000313" key="13">
    <source>
        <dbReference type="EMBL" id="GMG14855.1"/>
    </source>
</evidence>
<evidence type="ECO:0000259" key="12">
    <source>
        <dbReference type="PROSITE" id="PS50994"/>
    </source>
</evidence>
<dbReference type="InterPro" id="IPR012337">
    <property type="entry name" value="RNaseH-like_sf"/>
</dbReference>
<evidence type="ECO:0000256" key="3">
    <source>
        <dbReference type="ARBA" id="ARBA00022759"/>
    </source>
</evidence>
<dbReference type="Pfam" id="PF00665">
    <property type="entry name" value="rve"/>
    <property type="match status" value="1"/>
</dbReference>
<dbReference type="GO" id="GO:0003887">
    <property type="term" value="F:DNA-directed DNA polymerase activity"/>
    <property type="evidence" value="ECO:0007669"/>
    <property type="project" value="UniProtKB-KW"/>
</dbReference>
<dbReference type="PANTHER" id="PTHR42648">
    <property type="entry name" value="TRANSPOSASE, PUTATIVE-RELATED"/>
    <property type="match status" value="1"/>
</dbReference>
<dbReference type="GO" id="GO:0015074">
    <property type="term" value="P:DNA integration"/>
    <property type="evidence" value="ECO:0007669"/>
    <property type="project" value="UniProtKB-KW"/>
</dbReference>
<sequence length="914" mass="102666">MSYARIPVRKSMPLETLMMDICSMSEPTVDGATMFLFIIDESTRYKWVYLLKKKSEAEGHIQVLLNRLARRFPGKTVLRLRSDQGGEFSSNALSEFCDTLGIEQKFTNAYSPQENGIVERANGVVLPRLRAMLTATHLPNSLWGEALFHVVATLNWLPTKPLGLGPPHQKLFKTEPNLDDLRTWGCIAHVRVPPESRQKKEKLEPRARLCLLLGYSDNTIGYKFMDLMTAQVVTARGGNVTFHEEYTTDGTYVRHLMQNAFADGDHKLPETVPVARIKTSMDTYLPDRTAASASAAKQLDIVSLEDKHAEHVQSSDDCQRDADSPVCDRVESQPDAASLADLQVPVKASESVAKTRMHRKRSRRNKPAAVEKKTSGFEIESPPTEPCLKRTRRKQKVNVRLSEYVVGHVQATTDVQIPTTYKQARASKFCPQWGTAMLVELQSLKDRKTWKLVPRTDAKKNKVITCRWVFAVKKDERGRIKRFKARLVIHGFKQQLGINYTETYAPVIRFETIRTAIYYAIQRGWLVLQYDVKTAFLYGDLDDLIFMEQPPGFQIDGPSMVCRLLKSLYGLKQAPNIWNKTLHAKLLAMGLMRLESDYGLYALKKDGEVTLLLTVYVDDLLLMGPRKQCEEVAASLQETFELTTMGTVKTATPEATTPSTAEVPATKEYLSYRELVGALQYLVNASRPDIAHATRHLGKYLACYDLTHYAQAKRVLRYLKATLDYGLVMDVQPGEGVQVCAYSDADYANDPVDRRSISGYVTMLDNNVISYASRKQEINSLSTCEAEYVAMAEATKDLIWLTGLCKELGWKHPVPLLLGDNQGAIALTAKPGKHSKSKHIDNKYHMVRRNVELQRITTQRVSTNEMVADVMTKALGVVKFSQLRTAMKVLPLLGETSQADVFAAAAPAAAVRLN</sequence>
<dbReference type="Pfam" id="PF07727">
    <property type="entry name" value="RVT_2"/>
    <property type="match status" value="1"/>
</dbReference>
<dbReference type="GO" id="GO:0016787">
    <property type="term" value="F:hydrolase activity"/>
    <property type="evidence" value="ECO:0007669"/>
    <property type="project" value="UniProtKB-KW"/>
</dbReference>
<dbReference type="InterPro" id="IPR036397">
    <property type="entry name" value="RNaseH_sf"/>
</dbReference>
<proteinExistence type="predicted"/>
<feature type="domain" description="Integrase catalytic" evidence="12">
    <location>
        <begin position="9"/>
        <end position="175"/>
    </location>
</feature>
<keyword evidence="8" id="KW-0808">Transferase</keyword>
<dbReference type="Gene3D" id="3.30.420.10">
    <property type="entry name" value="Ribonuclease H-like superfamily/Ribonuclease H"/>
    <property type="match status" value="1"/>
</dbReference>
<dbReference type="GO" id="GO:0003964">
    <property type="term" value="F:RNA-directed DNA polymerase activity"/>
    <property type="evidence" value="ECO:0007669"/>
    <property type="project" value="UniProtKB-KW"/>
</dbReference>
<dbReference type="SUPFAM" id="SSF53098">
    <property type="entry name" value="Ribonuclease H-like"/>
    <property type="match status" value="1"/>
</dbReference>
<feature type="compositionally biased region" description="Basic residues" evidence="11">
    <location>
        <begin position="355"/>
        <end position="366"/>
    </location>
</feature>
<evidence type="ECO:0000256" key="5">
    <source>
        <dbReference type="ARBA" id="ARBA00022842"/>
    </source>
</evidence>
<evidence type="ECO:0000256" key="7">
    <source>
        <dbReference type="ARBA" id="ARBA00022918"/>
    </source>
</evidence>
<reference evidence="13" key="1">
    <citation type="submission" date="2023-04" db="EMBL/GenBank/DDBJ databases">
        <title>Phytophthora fragariaefolia NBRC 109709.</title>
        <authorList>
            <person name="Ichikawa N."/>
            <person name="Sato H."/>
            <person name="Tonouchi N."/>
        </authorList>
    </citation>
    <scope>NUCLEOTIDE SEQUENCE</scope>
    <source>
        <strain evidence="13">NBRC 109709</strain>
    </source>
</reference>
<organism evidence="13 14">
    <name type="scientific">Phytophthora fragariaefolia</name>
    <dbReference type="NCBI Taxonomy" id="1490495"/>
    <lineage>
        <taxon>Eukaryota</taxon>
        <taxon>Sar</taxon>
        <taxon>Stramenopiles</taxon>
        <taxon>Oomycota</taxon>
        <taxon>Peronosporomycetes</taxon>
        <taxon>Peronosporales</taxon>
        <taxon>Peronosporaceae</taxon>
        <taxon>Phytophthora</taxon>
    </lineage>
</organism>
<gene>
    <name evidence="13" type="ORF">Pfra01_002924300</name>
</gene>
<evidence type="ECO:0000256" key="10">
    <source>
        <dbReference type="ARBA" id="ARBA00023268"/>
    </source>
</evidence>
<keyword evidence="6" id="KW-0229">DNA integration</keyword>
<dbReference type="GO" id="GO:0046872">
    <property type="term" value="F:metal ion binding"/>
    <property type="evidence" value="ECO:0007669"/>
    <property type="project" value="UniProtKB-KW"/>
</dbReference>
<keyword evidence="8" id="KW-0239">DNA-directed DNA polymerase</keyword>
<keyword evidence="7" id="KW-0695">RNA-directed DNA polymerase</keyword>
<dbReference type="PANTHER" id="PTHR42648:SF11">
    <property type="entry name" value="TRANSPOSON TY4-P GAG-POL POLYPROTEIN"/>
    <property type="match status" value="1"/>
</dbReference>
<dbReference type="PROSITE" id="PS50994">
    <property type="entry name" value="INTEGRASE"/>
    <property type="match status" value="1"/>
</dbReference>
<dbReference type="GO" id="GO:0004519">
    <property type="term" value="F:endonuclease activity"/>
    <property type="evidence" value="ECO:0007669"/>
    <property type="project" value="UniProtKB-KW"/>
</dbReference>
<keyword evidence="14" id="KW-1185">Reference proteome</keyword>
<dbReference type="InterPro" id="IPR013103">
    <property type="entry name" value="RVT_2"/>
</dbReference>
<keyword evidence="2" id="KW-0479">Metal-binding</keyword>
<evidence type="ECO:0000256" key="6">
    <source>
        <dbReference type="ARBA" id="ARBA00022908"/>
    </source>
</evidence>
<dbReference type="InterPro" id="IPR043502">
    <property type="entry name" value="DNA/RNA_pol_sf"/>
</dbReference>
<dbReference type="GO" id="GO:0003676">
    <property type="term" value="F:nucleic acid binding"/>
    <property type="evidence" value="ECO:0007669"/>
    <property type="project" value="InterPro"/>
</dbReference>
<dbReference type="CDD" id="cd09272">
    <property type="entry name" value="RNase_HI_RT_Ty1"/>
    <property type="match status" value="1"/>
</dbReference>
<accession>A0A9W6YLZ8</accession>
<comment type="caution">
    <text evidence="13">The sequence shown here is derived from an EMBL/GenBank/DDBJ whole genome shotgun (WGS) entry which is preliminary data.</text>
</comment>
<evidence type="ECO:0000256" key="1">
    <source>
        <dbReference type="ARBA" id="ARBA00022722"/>
    </source>
</evidence>
<dbReference type="GO" id="GO:0006310">
    <property type="term" value="P:DNA recombination"/>
    <property type="evidence" value="ECO:0007669"/>
    <property type="project" value="UniProtKB-KW"/>
</dbReference>
<evidence type="ECO:0000256" key="2">
    <source>
        <dbReference type="ARBA" id="ARBA00022723"/>
    </source>
</evidence>
<dbReference type="OrthoDB" id="108008at2759"/>
<name>A0A9W6YLZ8_9STRA</name>
<keyword evidence="9" id="KW-0233">DNA recombination</keyword>
<evidence type="ECO:0000256" key="9">
    <source>
        <dbReference type="ARBA" id="ARBA00023172"/>
    </source>
</evidence>
<evidence type="ECO:0000256" key="11">
    <source>
        <dbReference type="SAM" id="MobiDB-lite"/>
    </source>
</evidence>
<dbReference type="AlphaFoldDB" id="A0A9W6YLZ8"/>
<keyword evidence="4" id="KW-0378">Hydrolase</keyword>
<dbReference type="Proteomes" id="UP001165121">
    <property type="component" value="Unassembled WGS sequence"/>
</dbReference>
<dbReference type="InterPro" id="IPR001584">
    <property type="entry name" value="Integrase_cat-core"/>
</dbReference>
<dbReference type="Pfam" id="PF25597">
    <property type="entry name" value="SH3_retrovirus"/>
    <property type="match status" value="1"/>
</dbReference>
<keyword evidence="3" id="KW-0255">Endonuclease</keyword>
<keyword evidence="1" id="KW-0540">Nuclease</keyword>
<keyword evidence="5" id="KW-0460">Magnesium</keyword>
<dbReference type="InterPro" id="IPR039537">
    <property type="entry name" value="Retrotran_Ty1/copia-like"/>
</dbReference>
<dbReference type="EMBL" id="BSXT01018858">
    <property type="protein sequence ID" value="GMG14855.1"/>
    <property type="molecule type" value="Genomic_DNA"/>
</dbReference>
<dbReference type="InterPro" id="IPR057670">
    <property type="entry name" value="SH3_retrovirus"/>
</dbReference>
<protein>
    <submittedName>
        <fullName evidence="13">Unnamed protein product</fullName>
    </submittedName>
</protein>
<feature type="region of interest" description="Disordered" evidence="11">
    <location>
        <begin position="348"/>
        <end position="391"/>
    </location>
</feature>
<keyword evidence="8" id="KW-0548">Nucleotidyltransferase</keyword>
<evidence type="ECO:0000256" key="8">
    <source>
        <dbReference type="ARBA" id="ARBA00022932"/>
    </source>
</evidence>
<dbReference type="SUPFAM" id="SSF56672">
    <property type="entry name" value="DNA/RNA polymerases"/>
    <property type="match status" value="1"/>
</dbReference>
<evidence type="ECO:0000313" key="14">
    <source>
        <dbReference type="Proteomes" id="UP001165121"/>
    </source>
</evidence>